<gene>
    <name evidence="1" type="ORF">F511_04916</name>
</gene>
<reference evidence="1 2" key="1">
    <citation type="journal article" date="2015" name="Proc. Natl. Acad. Sci. U.S.A.">
        <title>The resurrection genome of Boea hygrometrica: A blueprint for survival of dehydration.</title>
        <authorList>
            <person name="Xiao L."/>
            <person name="Yang G."/>
            <person name="Zhang L."/>
            <person name="Yang X."/>
            <person name="Zhao S."/>
            <person name="Ji Z."/>
            <person name="Zhou Q."/>
            <person name="Hu M."/>
            <person name="Wang Y."/>
            <person name="Chen M."/>
            <person name="Xu Y."/>
            <person name="Jin H."/>
            <person name="Xiao X."/>
            <person name="Hu G."/>
            <person name="Bao F."/>
            <person name="Hu Y."/>
            <person name="Wan P."/>
            <person name="Li L."/>
            <person name="Deng X."/>
            <person name="Kuang T."/>
            <person name="Xiang C."/>
            <person name="Zhu J.K."/>
            <person name="Oliver M.J."/>
            <person name="He Y."/>
        </authorList>
    </citation>
    <scope>NUCLEOTIDE SEQUENCE [LARGE SCALE GENOMIC DNA]</scope>
    <source>
        <strain evidence="2">cv. XS01</strain>
    </source>
</reference>
<proteinExistence type="predicted"/>
<dbReference type="Proteomes" id="UP000250235">
    <property type="component" value="Unassembled WGS sequence"/>
</dbReference>
<evidence type="ECO:0000313" key="2">
    <source>
        <dbReference type="Proteomes" id="UP000250235"/>
    </source>
</evidence>
<dbReference type="OrthoDB" id="1930729at2759"/>
<protein>
    <submittedName>
        <fullName evidence="1">Uncharacterized protein</fullName>
    </submittedName>
</protein>
<dbReference type="EMBL" id="KV005015">
    <property type="protein sequence ID" value="KZV34942.1"/>
    <property type="molecule type" value="Genomic_DNA"/>
</dbReference>
<sequence>MKPKYVRKPNQNSKASPIVHCLRCNMVKGKGTQTVDIELQERTFGNNQVIYCPTKLEKEQVFECKLTLGSQYAEVCERILSFLNEHELQLMVVDCVTELWMVIHKRPLRFSLLEHGLITGLNYSSTYPAISEEAGFRRTHFPGTSTVTLPDLEARIDEFQGDWSLGSWRR</sequence>
<organism evidence="1 2">
    <name type="scientific">Dorcoceras hygrometricum</name>
    <dbReference type="NCBI Taxonomy" id="472368"/>
    <lineage>
        <taxon>Eukaryota</taxon>
        <taxon>Viridiplantae</taxon>
        <taxon>Streptophyta</taxon>
        <taxon>Embryophyta</taxon>
        <taxon>Tracheophyta</taxon>
        <taxon>Spermatophyta</taxon>
        <taxon>Magnoliopsida</taxon>
        <taxon>eudicotyledons</taxon>
        <taxon>Gunneridae</taxon>
        <taxon>Pentapetalae</taxon>
        <taxon>asterids</taxon>
        <taxon>lamiids</taxon>
        <taxon>Lamiales</taxon>
        <taxon>Gesneriaceae</taxon>
        <taxon>Didymocarpoideae</taxon>
        <taxon>Trichosporeae</taxon>
        <taxon>Loxocarpinae</taxon>
        <taxon>Dorcoceras</taxon>
    </lineage>
</organism>
<accession>A0A2Z7BK01</accession>
<name>A0A2Z7BK01_9LAMI</name>
<keyword evidence="2" id="KW-1185">Reference proteome</keyword>
<evidence type="ECO:0000313" key="1">
    <source>
        <dbReference type="EMBL" id="KZV34942.1"/>
    </source>
</evidence>
<dbReference type="AlphaFoldDB" id="A0A2Z7BK01"/>